<dbReference type="PANTHER" id="PTHR32411">
    <property type="entry name" value="CYSTEINE-RICH REPEAT SECRETORY PROTEIN 38-RELATED"/>
    <property type="match status" value="1"/>
</dbReference>
<dbReference type="InterPro" id="IPR050581">
    <property type="entry name" value="CRR_secretory_protein"/>
</dbReference>
<sequence length="103" mass="10816">MGKAMAATGSGGGLGRAKEQYTPFVSIYALAQCTRDLPTLSCAQCLSTAASNIGGYCGAAEGCQINFSSCRVRYEINPFYFPLAGGRATTDMTMYTKVVVAHP</sequence>
<evidence type="ECO:0000259" key="1">
    <source>
        <dbReference type="PROSITE" id="PS51473"/>
    </source>
</evidence>
<dbReference type="Proteomes" id="UP000729402">
    <property type="component" value="Unassembled WGS sequence"/>
</dbReference>
<gene>
    <name evidence="2" type="ORF">GUJ93_ZPchr0003g17159</name>
</gene>
<proteinExistence type="predicted"/>
<organism evidence="2 3">
    <name type="scientific">Zizania palustris</name>
    <name type="common">Northern wild rice</name>
    <dbReference type="NCBI Taxonomy" id="103762"/>
    <lineage>
        <taxon>Eukaryota</taxon>
        <taxon>Viridiplantae</taxon>
        <taxon>Streptophyta</taxon>
        <taxon>Embryophyta</taxon>
        <taxon>Tracheophyta</taxon>
        <taxon>Spermatophyta</taxon>
        <taxon>Magnoliopsida</taxon>
        <taxon>Liliopsida</taxon>
        <taxon>Poales</taxon>
        <taxon>Poaceae</taxon>
        <taxon>BOP clade</taxon>
        <taxon>Oryzoideae</taxon>
        <taxon>Oryzeae</taxon>
        <taxon>Zizaniinae</taxon>
        <taxon>Zizania</taxon>
    </lineage>
</organism>
<dbReference type="AlphaFoldDB" id="A0A8J5RZC9"/>
<dbReference type="PANTHER" id="PTHR32411:SF55">
    <property type="entry name" value="CYSTEINE-RICH REPEAT SECRETORY PROTEIN 55"/>
    <property type="match status" value="1"/>
</dbReference>
<dbReference type="InterPro" id="IPR002902">
    <property type="entry name" value="GNK2"/>
</dbReference>
<keyword evidence="3" id="KW-1185">Reference proteome</keyword>
<name>A0A8J5RZC9_ZIZPA</name>
<accession>A0A8J5RZC9</accession>
<dbReference type="Pfam" id="PF01657">
    <property type="entry name" value="Stress-antifung"/>
    <property type="match status" value="1"/>
</dbReference>
<dbReference type="CDD" id="cd23509">
    <property type="entry name" value="Gnk2-like"/>
    <property type="match status" value="1"/>
</dbReference>
<comment type="caution">
    <text evidence="2">The sequence shown here is derived from an EMBL/GenBank/DDBJ whole genome shotgun (WGS) entry which is preliminary data.</text>
</comment>
<protein>
    <recommendedName>
        <fullName evidence="1">Gnk2-homologous domain-containing protein</fullName>
    </recommendedName>
</protein>
<feature type="domain" description="Gnk2-homologous" evidence="1">
    <location>
        <begin position="1"/>
        <end position="79"/>
    </location>
</feature>
<reference evidence="2" key="2">
    <citation type="submission" date="2021-02" db="EMBL/GenBank/DDBJ databases">
        <authorList>
            <person name="Kimball J.A."/>
            <person name="Haas M.W."/>
            <person name="Macchietto M."/>
            <person name="Kono T."/>
            <person name="Duquette J."/>
            <person name="Shao M."/>
        </authorList>
    </citation>
    <scope>NUCLEOTIDE SEQUENCE</scope>
    <source>
        <tissue evidence="2">Fresh leaf tissue</tissue>
    </source>
</reference>
<evidence type="ECO:0000313" key="2">
    <source>
        <dbReference type="EMBL" id="KAG8063626.1"/>
    </source>
</evidence>
<evidence type="ECO:0000313" key="3">
    <source>
        <dbReference type="Proteomes" id="UP000729402"/>
    </source>
</evidence>
<reference evidence="2" key="1">
    <citation type="journal article" date="2021" name="bioRxiv">
        <title>Whole Genome Assembly and Annotation of Northern Wild Rice, Zizania palustris L., Supports a Whole Genome Duplication in the Zizania Genus.</title>
        <authorList>
            <person name="Haas M."/>
            <person name="Kono T."/>
            <person name="Macchietto M."/>
            <person name="Millas R."/>
            <person name="McGilp L."/>
            <person name="Shao M."/>
            <person name="Duquette J."/>
            <person name="Hirsch C.N."/>
            <person name="Kimball J."/>
        </authorList>
    </citation>
    <scope>NUCLEOTIDE SEQUENCE</scope>
    <source>
        <tissue evidence="2">Fresh leaf tissue</tissue>
    </source>
</reference>
<dbReference type="EMBL" id="JAAALK010000286">
    <property type="protein sequence ID" value="KAG8063626.1"/>
    <property type="molecule type" value="Genomic_DNA"/>
</dbReference>
<dbReference type="OrthoDB" id="1731016at2759"/>
<dbReference type="PROSITE" id="PS51473">
    <property type="entry name" value="GNK2"/>
    <property type="match status" value="1"/>
</dbReference>